<dbReference type="PROSITE" id="PS51349">
    <property type="entry name" value="FMN_HYDROXY_ACID_DH_2"/>
    <property type="match status" value="1"/>
</dbReference>
<feature type="binding site" evidence="8">
    <location>
        <begin position="93"/>
        <end position="95"/>
    </location>
    <ligand>
        <name>FMN</name>
        <dbReference type="ChEBI" id="CHEBI:58210"/>
    </ligand>
</feature>
<feature type="binding site" evidence="8">
    <location>
        <position position="222"/>
    </location>
    <ligand>
        <name>FMN</name>
        <dbReference type="ChEBI" id="CHEBI:58210"/>
    </ligand>
</feature>
<dbReference type="HOGENOM" id="CLU_020639_0_0_1"/>
<evidence type="ECO:0000256" key="7">
    <source>
        <dbReference type="PIRSR" id="PIRSR000138-1"/>
    </source>
</evidence>
<dbReference type="PROSITE" id="PS00557">
    <property type="entry name" value="FMN_HYDROXY_ACID_DH_1"/>
    <property type="match status" value="1"/>
</dbReference>
<keyword evidence="8" id="KW-0285">Flavoprotein</keyword>
<evidence type="ECO:0000313" key="11">
    <source>
        <dbReference type="Proteomes" id="UP000008022"/>
    </source>
</evidence>
<name>A0A0E0PEA2_ORYRU</name>
<proteinExistence type="inferred from homology"/>
<dbReference type="PANTHER" id="PTHR10578:SF72">
    <property type="entry name" value="GLYCOLATE OXIDASE 2"/>
    <property type="match status" value="1"/>
</dbReference>
<dbReference type="GO" id="GO:0003973">
    <property type="term" value="F:(S)-2-hydroxy-acid oxidase activity"/>
    <property type="evidence" value="ECO:0007669"/>
    <property type="project" value="UniProtKB-EC"/>
</dbReference>
<feature type="domain" description="FMN hydroxy acid dehydrogenase" evidence="9">
    <location>
        <begin position="14"/>
        <end position="345"/>
    </location>
</feature>
<feature type="binding site" evidence="8">
    <location>
        <position position="156"/>
    </location>
    <ligand>
        <name>glyoxylate</name>
        <dbReference type="ChEBI" id="CHEBI:36655"/>
    </ligand>
</feature>
<feature type="binding site" evidence="8">
    <location>
        <position position="241"/>
    </location>
    <ligand>
        <name>glyoxylate</name>
        <dbReference type="ChEBI" id="CHEBI:36655"/>
    </ligand>
</feature>
<dbReference type="InterPro" id="IPR012133">
    <property type="entry name" value="Alpha-hydoxy_acid_DH_FMN"/>
</dbReference>
<dbReference type="AlphaFoldDB" id="A0A0E0PEA2"/>
<evidence type="ECO:0000256" key="4">
    <source>
        <dbReference type="ARBA" id="ARBA00023002"/>
    </source>
</evidence>
<feature type="active site" description="Proton acceptor" evidence="7">
    <location>
        <position position="241"/>
    </location>
</feature>
<evidence type="ECO:0000313" key="10">
    <source>
        <dbReference type="EnsemblPlants" id="ORUFI04G27500.1"/>
    </source>
</evidence>
<feature type="binding site" evidence="8">
    <location>
        <begin position="294"/>
        <end position="295"/>
    </location>
    <ligand>
        <name>FMN</name>
        <dbReference type="ChEBI" id="CHEBI:58210"/>
    </ligand>
</feature>
<comment type="similarity">
    <text evidence="6">Belongs to the FMN-dependent alpha-hydroxy acid dehydrogenase family.</text>
</comment>
<dbReference type="EnsemblPlants" id="ORUFI04G27500.1">
    <property type="protein sequence ID" value="ORUFI04G27500.1"/>
    <property type="gene ID" value="ORUFI04G27500"/>
</dbReference>
<dbReference type="PANTHER" id="PTHR10578">
    <property type="entry name" value="S -2-HYDROXY-ACID OXIDASE-RELATED"/>
    <property type="match status" value="1"/>
</dbReference>
<dbReference type="Gramene" id="ORUFI04G27500.1">
    <property type="protein sequence ID" value="ORUFI04G27500.1"/>
    <property type="gene ID" value="ORUFI04G27500"/>
</dbReference>
<dbReference type="InterPro" id="IPR008259">
    <property type="entry name" value="FMN_hydac_DH_AS"/>
</dbReference>
<dbReference type="CDD" id="cd02809">
    <property type="entry name" value="alpha_hydroxyacid_oxid_FMN"/>
    <property type="match status" value="1"/>
</dbReference>
<comment type="cofactor">
    <cofactor evidence="1">
        <name>FMN</name>
        <dbReference type="ChEBI" id="CHEBI:58210"/>
    </cofactor>
</comment>
<sequence length="353" mass="38890">MKLVGLRLPGPNCREMALVTNVCEYEELAKHKLPKMVYDFYAAGAEDQWTLRENSEAFSRILFQPRVLVDVSCIDMSMSVLGYNISMPIMIAPTALHKLAHPEGSGELATARAAAAAETIMIYKDRNLVQQLIQRAEKAGYKAIVLTVDAPWLGRREADVKNRFTLPQNVMLKIFEGLDQGKIDETNGSGLAAYVASQIDRSFSWKDINWLQTVTSLPVLVKGIITAQDKYGAAGIIMSNHGGRQLDYLPATISCLEELCHMEANGRVPVFIDSGFRRGTDVFKALALGASGIGRPVLFSLAIDGEAGVRNALRMLRDELEITMALSGCTSVKEITRGHVVTESDRIRRCSRL</sequence>
<reference evidence="10" key="2">
    <citation type="submission" date="2015-06" db="UniProtKB">
        <authorList>
            <consortium name="EnsemblPlants"/>
        </authorList>
    </citation>
    <scope>IDENTIFICATION</scope>
</reference>
<dbReference type="Proteomes" id="UP000008022">
    <property type="component" value="Unassembled WGS sequence"/>
</dbReference>
<reference evidence="11" key="1">
    <citation type="submission" date="2013-06" db="EMBL/GenBank/DDBJ databases">
        <authorList>
            <person name="Zhao Q."/>
        </authorList>
    </citation>
    <scope>NUCLEOTIDE SEQUENCE</scope>
    <source>
        <strain evidence="11">cv. W1943</strain>
    </source>
</reference>
<dbReference type="EC" id="1.1.3.15" evidence="3"/>
<dbReference type="Gene3D" id="3.20.20.70">
    <property type="entry name" value="Aldolase class I"/>
    <property type="match status" value="2"/>
</dbReference>
<feature type="binding site" evidence="8">
    <location>
        <position position="147"/>
    </location>
    <ligand>
        <name>FMN</name>
        <dbReference type="ChEBI" id="CHEBI:58210"/>
    </ligand>
</feature>
<evidence type="ECO:0000256" key="1">
    <source>
        <dbReference type="ARBA" id="ARBA00001917"/>
    </source>
</evidence>
<feature type="binding site" evidence="8">
    <location>
        <position position="239"/>
    </location>
    <ligand>
        <name>FMN</name>
        <dbReference type="ChEBI" id="CHEBI:58210"/>
    </ligand>
</feature>
<evidence type="ECO:0000256" key="6">
    <source>
        <dbReference type="ARBA" id="ARBA00024042"/>
    </source>
</evidence>
<feature type="binding site" evidence="8">
    <location>
        <begin position="273"/>
        <end position="277"/>
    </location>
    <ligand>
        <name>FMN</name>
        <dbReference type="ChEBI" id="CHEBI:58210"/>
    </ligand>
</feature>
<evidence type="ECO:0000256" key="2">
    <source>
        <dbReference type="ARBA" id="ARBA00004275"/>
    </source>
</evidence>
<organism evidence="10 11">
    <name type="scientific">Oryza rufipogon</name>
    <name type="common">Brownbeard rice</name>
    <name type="synonym">Asian wild rice</name>
    <dbReference type="NCBI Taxonomy" id="4529"/>
    <lineage>
        <taxon>Eukaryota</taxon>
        <taxon>Viridiplantae</taxon>
        <taxon>Streptophyta</taxon>
        <taxon>Embryophyta</taxon>
        <taxon>Tracheophyta</taxon>
        <taxon>Spermatophyta</taxon>
        <taxon>Magnoliopsida</taxon>
        <taxon>Liliopsida</taxon>
        <taxon>Poales</taxon>
        <taxon>Poaceae</taxon>
        <taxon>BOP clade</taxon>
        <taxon>Oryzoideae</taxon>
        <taxon>Oryzeae</taxon>
        <taxon>Oryzinae</taxon>
        <taxon>Oryza</taxon>
    </lineage>
</organism>
<accession>A0A0E0PEA2</accession>
<feature type="binding site" evidence="8">
    <location>
        <position position="244"/>
    </location>
    <ligand>
        <name>glyoxylate</name>
        <dbReference type="ChEBI" id="CHEBI:36655"/>
    </ligand>
</feature>
<dbReference type="OMA" id="SKAPFIM"/>
<dbReference type="eggNOG" id="KOG0538">
    <property type="taxonomic scope" value="Eukaryota"/>
</dbReference>
<dbReference type="GO" id="GO:0010181">
    <property type="term" value="F:FMN binding"/>
    <property type="evidence" value="ECO:0007669"/>
    <property type="project" value="InterPro"/>
</dbReference>
<evidence type="ECO:0000259" key="9">
    <source>
        <dbReference type="PROSITE" id="PS51349"/>
    </source>
</evidence>
<dbReference type="Pfam" id="PF01070">
    <property type="entry name" value="FMN_dh"/>
    <property type="match status" value="1"/>
</dbReference>
<comment type="subcellular location">
    <subcellularLocation>
        <location evidence="2">Peroxisome</location>
    </subcellularLocation>
</comment>
<evidence type="ECO:0000256" key="8">
    <source>
        <dbReference type="PIRSR" id="PIRSR000138-2"/>
    </source>
</evidence>
<protein>
    <recommendedName>
        <fullName evidence="3">(S)-2-hydroxy-acid oxidase</fullName>
        <ecNumber evidence="3">1.1.3.15</ecNumber>
    </recommendedName>
</protein>
<dbReference type="GO" id="GO:0005777">
    <property type="term" value="C:peroxisome"/>
    <property type="evidence" value="ECO:0007669"/>
    <property type="project" value="UniProtKB-SubCell"/>
</dbReference>
<dbReference type="SUPFAM" id="SSF51395">
    <property type="entry name" value="FMN-linked oxidoreductases"/>
    <property type="match status" value="1"/>
</dbReference>
<dbReference type="InterPro" id="IPR013785">
    <property type="entry name" value="Aldolase_TIM"/>
</dbReference>
<keyword evidence="4" id="KW-0560">Oxidoreductase</keyword>
<evidence type="ECO:0000256" key="5">
    <source>
        <dbReference type="ARBA" id="ARBA00023140"/>
    </source>
</evidence>
<keyword evidence="5" id="KW-0576">Peroxisome</keyword>
<evidence type="ECO:0000256" key="3">
    <source>
        <dbReference type="ARBA" id="ARBA00013087"/>
    </source>
</evidence>
<dbReference type="InterPro" id="IPR037396">
    <property type="entry name" value="FMN_HAD"/>
</dbReference>
<dbReference type="PIRSF" id="PIRSF000138">
    <property type="entry name" value="Al-hdrx_acd_dh"/>
    <property type="match status" value="1"/>
</dbReference>
<dbReference type="STRING" id="4529.A0A0E0PEA2"/>
<keyword evidence="11" id="KW-1185">Reference proteome</keyword>
<keyword evidence="8" id="KW-0288">FMN</keyword>
<dbReference type="InterPro" id="IPR000262">
    <property type="entry name" value="FMN-dep_DH"/>
</dbReference>